<dbReference type="EMBL" id="JRNU01000002">
    <property type="protein sequence ID" value="KGF53134.1"/>
    <property type="molecule type" value="Genomic_DNA"/>
</dbReference>
<dbReference type="Pfam" id="PF00216">
    <property type="entry name" value="Bac_DNA_binding"/>
    <property type="match status" value="1"/>
</dbReference>
<gene>
    <name evidence="5" type="ORF">HMPREF9302_01005</name>
</gene>
<sequence>MNNKEFIAKLSNQMGFTQEESQKCVKTLLDEMGKSFELGKPIQISGFGSFDIKKRMERIIVNPATGVRMLVPPKLVLSFKPTNTIKAHIKKGGVAE</sequence>
<comment type="caution">
    <text evidence="5">The sequence shown here is derived from an EMBL/GenBank/DDBJ whole genome shotgun (WGS) entry which is preliminary data.</text>
</comment>
<dbReference type="SMART" id="SM00411">
    <property type="entry name" value="BHL"/>
    <property type="match status" value="1"/>
</dbReference>
<evidence type="ECO:0000313" key="5">
    <source>
        <dbReference type="EMBL" id="KGF53134.1"/>
    </source>
</evidence>
<dbReference type="GO" id="GO:0030261">
    <property type="term" value="P:chromosome condensation"/>
    <property type="evidence" value="ECO:0007669"/>
    <property type="project" value="UniProtKB-KW"/>
</dbReference>
<reference evidence="5 6" key="1">
    <citation type="submission" date="2014-07" db="EMBL/GenBank/DDBJ databases">
        <authorList>
            <person name="McCorrison J."/>
            <person name="Sanka R."/>
            <person name="Torralba M."/>
            <person name="Gillis M."/>
            <person name="Haft D.H."/>
            <person name="Methe B."/>
            <person name="Sutton G."/>
            <person name="Nelson K.E."/>
        </authorList>
    </citation>
    <scope>NUCLEOTIDE SEQUENCE [LARGE SCALE GENOMIC DNA]</scope>
    <source>
        <strain evidence="5 6">DNF00058</strain>
    </source>
</reference>
<evidence type="ECO:0000256" key="2">
    <source>
        <dbReference type="ARBA" id="ARBA00023067"/>
    </source>
</evidence>
<protein>
    <submittedName>
        <fullName evidence="5">DNA-binding protein</fullName>
    </submittedName>
</protein>
<dbReference type="PANTHER" id="PTHR33175:SF3">
    <property type="entry name" value="DNA-BINDING PROTEIN HU-BETA"/>
    <property type="match status" value="1"/>
</dbReference>
<dbReference type="InterPro" id="IPR010992">
    <property type="entry name" value="IHF-like_DNA-bd_dom_sf"/>
</dbReference>
<dbReference type="CDD" id="cd13832">
    <property type="entry name" value="IHF"/>
    <property type="match status" value="1"/>
</dbReference>
<dbReference type="GO" id="GO:0005829">
    <property type="term" value="C:cytosol"/>
    <property type="evidence" value="ECO:0007669"/>
    <property type="project" value="TreeGrafter"/>
</dbReference>
<proteinExistence type="inferred from homology"/>
<dbReference type="GO" id="GO:0003677">
    <property type="term" value="F:DNA binding"/>
    <property type="evidence" value="ECO:0007669"/>
    <property type="project" value="UniProtKB-KW"/>
</dbReference>
<evidence type="ECO:0000313" key="6">
    <source>
        <dbReference type="Proteomes" id="UP000029614"/>
    </source>
</evidence>
<dbReference type="AlphaFoldDB" id="A0A096D6E6"/>
<dbReference type="Proteomes" id="UP000029614">
    <property type="component" value="Unassembled WGS sequence"/>
</dbReference>
<dbReference type="RefSeq" id="WP_008448826.1">
    <property type="nucleotide sequence ID" value="NZ_JRNU01000002.1"/>
</dbReference>
<keyword evidence="2" id="KW-0226">DNA condensation</keyword>
<organism evidence="5 6">
    <name type="scientific">Prevotella amnii DNF00058</name>
    <dbReference type="NCBI Taxonomy" id="1401066"/>
    <lineage>
        <taxon>Bacteria</taxon>
        <taxon>Pseudomonadati</taxon>
        <taxon>Bacteroidota</taxon>
        <taxon>Bacteroidia</taxon>
        <taxon>Bacteroidales</taxon>
        <taxon>Prevotellaceae</taxon>
        <taxon>Prevotella</taxon>
    </lineage>
</organism>
<dbReference type="InterPro" id="IPR000119">
    <property type="entry name" value="Hist_DNA-bd"/>
</dbReference>
<dbReference type="GO" id="GO:0030527">
    <property type="term" value="F:structural constituent of chromatin"/>
    <property type="evidence" value="ECO:0007669"/>
    <property type="project" value="InterPro"/>
</dbReference>
<dbReference type="PRINTS" id="PR01727">
    <property type="entry name" value="DNABINDINGHU"/>
</dbReference>
<evidence type="ECO:0000256" key="1">
    <source>
        <dbReference type="ARBA" id="ARBA00010529"/>
    </source>
</evidence>
<dbReference type="OrthoDB" id="1095660at2"/>
<keyword evidence="3 5" id="KW-0238">DNA-binding</keyword>
<comment type="similarity">
    <text evidence="1 4">Belongs to the bacterial histone-like protein family.</text>
</comment>
<dbReference type="SUPFAM" id="SSF47729">
    <property type="entry name" value="IHF-like DNA-binding proteins"/>
    <property type="match status" value="1"/>
</dbReference>
<evidence type="ECO:0000256" key="4">
    <source>
        <dbReference type="RuleBase" id="RU003939"/>
    </source>
</evidence>
<keyword evidence="6" id="KW-1185">Reference proteome</keyword>
<accession>A0A096D6E6</accession>
<dbReference type="Gene3D" id="4.10.520.10">
    <property type="entry name" value="IHF-like DNA-binding proteins"/>
    <property type="match status" value="1"/>
</dbReference>
<evidence type="ECO:0000256" key="3">
    <source>
        <dbReference type="ARBA" id="ARBA00023125"/>
    </source>
</evidence>
<name>A0A096D6E6_9BACT</name>
<dbReference type="PANTHER" id="PTHR33175">
    <property type="entry name" value="DNA-BINDING PROTEIN HU"/>
    <property type="match status" value="1"/>
</dbReference>